<reference evidence="2" key="1">
    <citation type="journal article" date="2019" name="Int. J. Syst. Evol. Microbiol.">
        <title>The Global Catalogue of Microorganisms (GCM) 10K type strain sequencing project: providing services to taxonomists for standard genome sequencing and annotation.</title>
        <authorList>
            <consortium name="The Broad Institute Genomics Platform"/>
            <consortium name="The Broad Institute Genome Sequencing Center for Infectious Disease"/>
            <person name="Wu L."/>
            <person name="Ma J."/>
        </authorList>
    </citation>
    <scope>NUCLEOTIDE SEQUENCE [LARGE SCALE GENOMIC DNA]</scope>
    <source>
        <strain evidence="2">CCUG 55854</strain>
    </source>
</reference>
<protein>
    <submittedName>
        <fullName evidence="1">Uncharacterized protein</fullName>
    </submittedName>
</protein>
<dbReference type="Proteomes" id="UP001597033">
    <property type="component" value="Unassembled WGS sequence"/>
</dbReference>
<accession>A0ABW3LXA8</accession>
<proteinExistence type="predicted"/>
<keyword evidence="2" id="KW-1185">Reference proteome</keyword>
<gene>
    <name evidence="1" type="ORF">ACFQ2N_12075</name>
</gene>
<dbReference type="EMBL" id="JBHTKN010000008">
    <property type="protein sequence ID" value="MFD1043080.1"/>
    <property type="molecule type" value="Genomic_DNA"/>
</dbReference>
<evidence type="ECO:0000313" key="1">
    <source>
        <dbReference type="EMBL" id="MFD1043080.1"/>
    </source>
</evidence>
<evidence type="ECO:0000313" key="2">
    <source>
        <dbReference type="Proteomes" id="UP001597033"/>
    </source>
</evidence>
<name>A0ABW3LXA8_9GAMM</name>
<sequence>MGYGVYSDTFNGTGGTFLVSGTLCTDEDYQAYVADFDTSDGDTPMNYETWCHVEAQDEYSNLLEAIRQAGEDLGLEVNREDFRDARAGFDSEFRSLIEAGPVQLGLRGWQHDYVVGAGAVKDSRGYDSPNDMVAEPDSYVQDQLKEGRVASEYAERAKRLSEDLQAYVRLELQENGFECRYRTSGYTSDRYTPPDNAAALRIELQDRIKADAAYFNLSAEVAWTQLLSTEDGRKRAAKAVLSLLDDDENYGETKVWVPVYYPEQKNVAFFDAFELSRFPEDAICYLNADMPEEMLATFDPKEDWDESTIYHIPRNKHTATWFAEQQARLDSARRDNSVAILSADEFKSAIGVDIPKRLDEEPTHGERPGP</sequence>
<comment type="caution">
    <text evidence="1">The sequence shown here is derived from an EMBL/GenBank/DDBJ whole genome shotgun (WGS) entry which is preliminary data.</text>
</comment>
<organism evidence="1 2">
    <name type="scientific">Pseudoxanthomonas kaohsiungensis</name>
    <dbReference type="NCBI Taxonomy" id="283923"/>
    <lineage>
        <taxon>Bacteria</taxon>
        <taxon>Pseudomonadati</taxon>
        <taxon>Pseudomonadota</taxon>
        <taxon>Gammaproteobacteria</taxon>
        <taxon>Lysobacterales</taxon>
        <taxon>Lysobacteraceae</taxon>
        <taxon>Pseudoxanthomonas</taxon>
    </lineage>
</organism>
<dbReference type="RefSeq" id="WP_162377186.1">
    <property type="nucleotide sequence ID" value="NZ_JBHTKN010000008.1"/>
</dbReference>